<evidence type="ECO:0008006" key="4">
    <source>
        <dbReference type="Google" id="ProtNLM"/>
    </source>
</evidence>
<sequence length="390" mass="44406">MDEFDRRVFAELLNAVVMKCFGHSLNTSLSEPESKHLSTEIEESTGLVIGWRSVKNYAAFLLNPSSGKQENPSVATLDTLARYVLDAPVTSEAERKKTEEHFPYWFRYREQAGLIPKPVTSSRKPQKGHWVAGIAVFMLLAVISGFLFFRQSSVEQIQEDFHTSNEAYLAENGWFVQDKNAQFWNRRAEKPGHLTLFTLKGDNWPKTGEHQGVQNLLLREIQNDCFRTEVHFTDFVPSGNWQQAGLLLLEDTLFTGKSVRLSLAYNNYFGGYNKPGEILIQAIASNGKADRNLEEFIHQPLLQLGNADERRIAATNLKNVAFRIEKQGNKFRFLYSASPVDNFSFKEISTYEFGISPKYIGVFALKGFVDTTAVMPVSVRYFRLDAQRCE</sequence>
<dbReference type="RefSeq" id="WP_111343692.1">
    <property type="nucleotide sequence ID" value="NZ_QLII01000001.1"/>
</dbReference>
<protein>
    <recommendedName>
        <fullName evidence="4">Beta-xylosidase C-terminal Concanavalin A-like domain-containing protein</fullName>
    </recommendedName>
</protein>
<comment type="caution">
    <text evidence="2">The sequence shown here is derived from an EMBL/GenBank/DDBJ whole genome shotgun (WGS) entry which is preliminary data.</text>
</comment>
<keyword evidence="1" id="KW-1133">Transmembrane helix</keyword>
<evidence type="ECO:0000313" key="2">
    <source>
        <dbReference type="EMBL" id="RAI75361.1"/>
    </source>
</evidence>
<evidence type="ECO:0000313" key="3">
    <source>
        <dbReference type="Proteomes" id="UP000249016"/>
    </source>
</evidence>
<dbReference type="AlphaFoldDB" id="A0A327NIY6"/>
<name>A0A327NIY6_9BACT</name>
<dbReference type="OrthoDB" id="787966at2"/>
<keyword evidence="3" id="KW-1185">Reference proteome</keyword>
<accession>A0A327NIY6</accession>
<evidence type="ECO:0000256" key="1">
    <source>
        <dbReference type="SAM" id="Phobius"/>
    </source>
</evidence>
<dbReference type="Proteomes" id="UP000249016">
    <property type="component" value="Unassembled WGS sequence"/>
</dbReference>
<dbReference type="EMBL" id="QLII01000001">
    <property type="protein sequence ID" value="RAI75361.1"/>
    <property type="molecule type" value="Genomic_DNA"/>
</dbReference>
<dbReference type="Gene3D" id="2.60.120.200">
    <property type="match status" value="1"/>
</dbReference>
<gene>
    <name evidence="2" type="ORF">HMF3257_16365</name>
</gene>
<keyword evidence="1" id="KW-0472">Membrane</keyword>
<organism evidence="2 3">
    <name type="scientific">Spirosoma telluris</name>
    <dbReference type="NCBI Taxonomy" id="2183553"/>
    <lineage>
        <taxon>Bacteria</taxon>
        <taxon>Pseudomonadati</taxon>
        <taxon>Bacteroidota</taxon>
        <taxon>Cytophagia</taxon>
        <taxon>Cytophagales</taxon>
        <taxon>Cytophagaceae</taxon>
        <taxon>Spirosoma</taxon>
    </lineage>
</organism>
<keyword evidence="1" id="KW-0812">Transmembrane</keyword>
<proteinExistence type="predicted"/>
<reference evidence="2 3" key="1">
    <citation type="submission" date="2018-06" db="EMBL/GenBank/DDBJ databases">
        <title>Spirosoma sp. HMF3257 Genome sequencing and assembly.</title>
        <authorList>
            <person name="Kang H."/>
            <person name="Cha I."/>
            <person name="Kim H."/>
            <person name="Kang J."/>
            <person name="Joh K."/>
        </authorList>
    </citation>
    <scope>NUCLEOTIDE SEQUENCE [LARGE SCALE GENOMIC DNA]</scope>
    <source>
        <strain evidence="2 3">HMF3257</strain>
    </source>
</reference>
<feature type="transmembrane region" description="Helical" evidence="1">
    <location>
        <begin position="130"/>
        <end position="149"/>
    </location>
</feature>